<dbReference type="GO" id="GO:0008173">
    <property type="term" value="F:RNA methyltransferase activity"/>
    <property type="evidence" value="ECO:0007669"/>
    <property type="project" value="InterPro"/>
</dbReference>
<dbReference type="Proteomes" id="UP001327560">
    <property type="component" value="Chromosome 1"/>
</dbReference>
<gene>
    <name evidence="4" type="ORF">Cni_G03986</name>
</gene>
<protein>
    <recommendedName>
        <fullName evidence="3">tRNA/rRNA methyltransferase SpoU type domain-containing protein</fullName>
    </recommendedName>
</protein>
<evidence type="ECO:0000256" key="2">
    <source>
        <dbReference type="ARBA" id="ARBA00022679"/>
    </source>
</evidence>
<dbReference type="Gene3D" id="3.40.1280.10">
    <property type="match status" value="1"/>
</dbReference>
<evidence type="ECO:0000256" key="1">
    <source>
        <dbReference type="ARBA" id="ARBA00022603"/>
    </source>
</evidence>
<dbReference type="GO" id="GO:0006396">
    <property type="term" value="P:RNA processing"/>
    <property type="evidence" value="ECO:0007669"/>
    <property type="project" value="InterPro"/>
</dbReference>
<keyword evidence="2" id="KW-0808">Transferase</keyword>
<proteinExistence type="predicted"/>
<dbReference type="AlphaFoldDB" id="A0AAQ3JUL3"/>
<dbReference type="SUPFAM" id="SSF75217">
    <property type="entry name" value="alpha/beta knot"/>
    <property type="match status" value="1"/>
</dbReference>
<dbReference type="PANTHER" id="PTHR43191:SF7">
    <property type="entry name" value="OBP33PEP LIKE PROTEIN"/>
    <property type="match status" value="1"/>
</dbReference>
<organism evidence="4 5">
    <name type="scientific">Canna indica</name>
    <name type="common">Indian-shot</name>
    <dbReference type="NCBI Taxonomy" id="4628"/>
    <lineage>
        <taxon>Eukaryota</taxon>
        <taxon>Viridiplantae</taxon>
        <taxon>Streptophyta</taxon>
        <taxon>Embryophyta</taxon>
        <taxon>Tracheophyta</taxon>
        <taxon>Spermatophyta</taxon>
        <taxon>Magnoliopsida</taxon>
        <taxon>Liliopsida</taxon>
        <taxon>Zingiberales</taxon>
        <taxon>Cannaceae</taxon>
        <taxon>Canna</taxon>
    </lineage>
</organism>
<accession>A0AAQ3JUL3</accession>
<reference evidence="4 5" key="1">
    <citation type="submission" date="2023-10" db="EMBL/GenBank/DDBJ databases">
        <title>Chromosome-scale genome assembly provides insights into flower coloration mechanisms of Canna indica.</title>
        <authorList>
            <person name="Li C."/>
        </authorList>
    </citation>
    <scope>NUCLEOTIDE SEQUENCE [LARGE SCALE GENOMIC DNA]</scope>
    <source>
        <tissue evidence="4">Flower</tissue>
    </source>
</reference>
<dbReference type="EMBL" id="CP136890">
    <property type="protein sequence ID" value="WOK95279.1"/>
    <property type="molecule type" value="Genomic_DNA"/>
</dbReference>
<dbReference type="GO" id="GO:0003723">
    <property type="term" value="F:RNA binding"/>
    <property type="evidence" value="ECO:0007669"/>
    <property type="project" value="InterPro"/>
</dbReference>
<dbReference type="InterPro" id="IPR029026">
    <property type="entry name" value="tRNA_m1G_MTases_N"/>
</dbReference>
<evidence type="ECO:0000313" key="5">
    <source>
        <dbReference type="Proteomes" id="UP001327560"/>
    </source>
</evidence>
<keyword evidence="1" id="KW-0489">Methyltransferase</keyword>
<evidence type="ECO:0000313" key="4">
    <source>
        <dbReference type="EMBL" id="WOK95279.1"/>
    </source>
</evidence>
<feature type="domain" description="tRNA/rRNA methyltransferase SpoU type" evidence="3">
    <location>
        <begin position="1"/>
        <end position="124"/>
    </location>
</feature>
<dbReference type="InterPro" id="IPR051259">
    <property type="entry name" value="rRNA_Methyltransferase"/>
</dbReference>
<name>A0AAQ3JUL3_9LILI</name>
<sequence length="173" mass="19774">MARSTTAFGISEIILDGRRDFNTFGSHDSTSHLRFRHFHSSPRLARDYLKEERNCDICGVEITDGAFSITEHPFKKSTTFLLGNKGIGLSAKEYEICDFFVYIPQYDCGTASLNVTVATSIVLHHFGGATMCRIYEMYLKTKKLKMLINENEQKYCVSLWTKNVKFVFSNLDL</sequence>
<evidence type="ECO:0000259" key="3">
    <source>
        <dbReference type="Pfam" id="PF00588"/>
    </source>
</evidence>
<dbReference type="InterPro" id="IPR001537">
    <property type="entry name" value="SpoU_MeTrfase"/>
</dbReference>
<dbReference type="Pfam" id="PF00588">
    <property type="entry name" value="SpoU_methylase"/>
    <property type="match status" value="1"/>
</dbReference>
<dbReference type="GO" id="GO:0032259">
    <property type="term" value="P:methylation"/>
    <property type="evidence" value="ECO:0007669"/>
    <property type="project" value="UniProtKB-KW"/>
</dbReference>
<dbReference type="PANTHER" id="PTHR43191">
    <property type="entry name" value="RRNA METHYLTRANSFERASE 3"/>
    <property type="match status" value="1"/>
</dbReference>
<dbReference type="InterPro" id="IPR029028">
    <property type="entry name" value="Alpha/beta_knot_MTases"/>
</dbReference>
<keyword evidence="5" id="KW-1185">Reference proteome</keyword>